<protein>
    <recommendedName>
        <fullName evidence="1">CdiI immunity protein domain-containing protein</fullName>
    </recommendedName>
</protein>
<evidence type="ECO:0000313" key="3">
    <source>
        <dbReference type="Proteomes" id="UP001431019"/>
    </source>
</evidence>
<comment type="caution">
    <text evidence="2">The sequence shown here is derived from an EMBL/GenBank/DDBJ whole genome shotgun (WGS) entry which is preliminary data.</text>
</comment>
<gene>
    <name evidence="2" type="ORF">LJ656_01295</name>
</gene>
<proteinExistence type="predicted"/>
<accession>A0ABS8JN73</accession>
<evidence type="ECO:0000259" key="1">
    <source>
        <dbReference type="Pfam" id="PF18593"/>
    </source>
</evidence>
<name>A0ABS8JN73_9BURK</name>
<dbReference type="Pfam" id="PF18593">
    <property type="entry name" value="CdiI_2"/>
    <property type="match status" value="1"/>
</dbReference>
<keyword evidence="3" id="KW-1185">Reference proteome</keyword>
<sequence>MSPEQYSQMEQIFGAYFGEDFDLFGDTIPEIISCYKNTNPRHYHHQLIDEINLFLHDHPNDLDAAFEKEYGSGFDPKLWGHTTISFLSELTRLLSE</sequence>
<reference evidence="2 3" key="1">
    <citation type="submission" date="2021-11" db="EMBL/GenBank/DDBJ databases">
        <authorList>
            <person name="Oh E.-T."/>
            <person name="Kim S.-B."/>
        </authorList>
    </citation>
    <scope>NUCLEOTIDE SEQUENCE [LARGE SCALE GENOMIC DNA]</scope>
    <source>
        <strain evidence="2 3">MMS20-SJTR3</strain>
    </source>
</reference>
<dbReference type="RefSeq" id="WP_230507471.1">
    <property type="nucleotide sequence ID" value="NZ_JAJITD010000001.1"/>
</dbReference>
<evidence type="ECO:0000313" key="2">
    <source>
        <dbReference type="EMBL" id="MCC8391209.1"/>
    </source>
</evidence>
<dbReference type="InterPro" id="IPR041129">
    <property type="entry name" value="CdiI_2"/>
</dbReference>
<organism evidence="2 3">
    <name type="scientific">Paraburkholderia sejongensis</name>
    <dbReference type="NCBI Taxonomy" id="2886946"/>
    <lineage>
        <taxon>Bacteria</taxon>
        <taxon>Pseudomonadati</taxon>
        <taxon>Pseudomonadota</taxon>
        <taxon>Betaproteobacteria</taxon>
        <taxon>Burkholderiales</taxon>
        <taxon>Burkholderiaceae</taxon>
        <taxon>Paraburkholderia</taxon>
    </lineage>
</organism>
<dbReference type="EMBL" id="JAJITD010000001">
    <property type="protein sequence ID" value="MCC8391209.1"/>
    <property type="molecule type" value="Genomic_DNA"/>
</dbReference>
<feature type="domain" description="CdiI immunity protein" evidence="1">
    <location>
        <begin position="6"/>
        <end position="93"/>
    </location>
</feature>
<dbReference type="Proteomes" id="UP001431019">
    <property type="component" value="Unassembled WGS sequence"/>
</dbReference>